<accession>A0A0F9USJ5</accession>
<organism evidence="4">
    <name type="scientific">marine sediment metagenome</name>
    <dbReference type="NCBI Taxonomy" id="412755"/>
    <lineage>
        <taxon>unclassified sequences</taxon>
        <taxon>metagenomes</taxon>
        <taxon>ecological metagenomes</taxon>
    </lineage>
</organism>
<dbReference type="Gene3D" id="3.40.50.2300">
    <property type="match status" value="1"/>
</dbReference>
<dbReference type="PANTHER" id="PTHR44591">
    <property type="entry name" value="STRESS RESPONSE REGULATOR PROTEIN 1"/>
    <property type="match status" value="1"/>
</dbReference>
<evidence type="ECO:0000256" key="2">
    <source>
        <dbReference type="ARBA" id="ARBA00023012"/>
    </source>
</evidence>
<dbReference type="InterPro" id="IPR001789">
    <property type="entry name" value="Sig_transdc_resp-reg_receiver"/>
</dbReference>
<dbReference type="GO" id="GO:0000160">
    <property type="term" value="P:phosphorelay signal transduction system"/>
    <property type="evidence" value="ECO:0007669"/>
    <property type="project" value="UniProtKB-KW"/>
</dbReference>
<protein>
    <recommendedName>
        <fullName evidence="3">Response regulatory domain-containing protein</fullName>
    </recommendedName>
</protein>
<reference evidence="4" key="1">
    <citation type="journal article" date="2015" name="Nature">
        <title>Complex archaea that bridge the gap between prokaryotes and eukaryotes.</title>
        <authorList>
            <person name="Spang A."/>
            <person name="Saw J.H."/>
            <person name="Jorgensen S.L."/>
            <person name="Zaremba-Niedzwiedzka K."/>
            <person name="Martijn J."/>
            <person name="Lind A.E."/>
            <person name="van Eijk R."/>
            <person name="Schleper C."/>
            <person name="Guy L."/>
            <person name="Ettema T.J."/>
        </authorList>
    </citation>
    <scope>NUCLEOTIDE SEQUENCE</scope>
</reference>
<evidence type="ECO:0000259" key="3">
    <source>
        <dbReference type="PROSITE" id="PS50110"/>
    </source>
</evidence>
<keyword evidence="1" id="KW-0597">Phosphoprotein</keyword>
<gene>
    <name evidence="4" type="ORF">LCGC14_0170090</name>
</gene>
<dbReference type="InterPro" id="IPR050595">
    <property type="entry name" value="Bact_response_regulator"/>
</dbReference>
<dbReference type="SUPFAM" id="SSF52172">
    <property type="entry name" value="CheY-like"/>
    <property type="match status" value="1"/>
</dbReference>
<sequence>MLPKRVMLVDDSKTIRITTGEILEGLGYEVMCCTDGFNAISNMISFNPDLVFIDVEMPRLDGLQTVRLIRANKTFREIPLVMLSSKDGIFDLAMAQNAGATDYIVKPPSQQSIQAVIAKLFT</sequence>
<dbReference type="PROSITE" id="PS50110">
    <property type="entry name" value="RESPONSE_REGULATORY"/>
    <property type="match status" value="1"/>
</dbReference>
<dbReference type="EMBL" id="LAZR01000066">
    <property type="protein sequence ID" value="KKN96080.1"/>
    <property type="molecule type" value="Genomic_DNA"/>
</dbReference>
<name>A0A0F9USJ5_9ZZZZ</name>
<evidence type="ECO:0000256" key="1">
    <source>
        <dbReference type="ARBA" id="ARBA00022553"/>
    </source>
</evidence>
<dbReference type="CDD" id="cd00156">
    <property type="entry name" value="REC"/>
    <property type="match status" value="1"/>
</dbReference>
<dbReference type="Pfam" id="PF00072">
    <property type="entry name" value="Response_reg"/>
    <property type="match status" value="1"/>
</dbReference>
<proteinExistence type="predicted"/>
<dbReference type="InterPro" id="IPR011006">
    <property type="entry name" value="CheY-like_superfamily"/>
</dbReference>
<keyword evidence="2" id="KW-0902">Two-component regulatory system</keyword>
<comment type="caution">
    <text evidence="4">The sequence shown here is derived from an EMBL/GenBank/DDBJ whole genome shotgun (WGS) entry which is preliminary data.</text>
</comment>
<dbReference type="AlphaFoldDB" id="A0A0F9USJ5"/>
<dbReference type="SMART" id="SM00448">
    <property type="entry name" value="REC"/>
    <property type="match status" value="1"/>
</dbReference>
<dbReference type="PANTHER" id="PTHR44591:SF14">
    <property type="entry name" value="PROTEIN PILG"/>
    <property type="match status" value="1"/>
</dbReference>
<feature type="domain" description="Response regulatory" evidence="3">
    <location>
        <begin position="5"/>
        <end position="121"/>
    </location>
</feature>
<evidence type="ECO:0000313" key="4">
    <source>
        <dbReference type="EMBL" id="KKN96080.1"/>
    </source>
</evidence>